<sequence>MAWPVSVSLHSLEVKQEEEKRNEMRRHSLDLAYVPYSLTALQTEKDDGEHKQTLGHKVITSLKWSHT</sequence>
<keyword evidence="2" id="KW-1185">Reference proteome</keyword>
<evidence type="ECO:0000313" key="1">
    <source>
        <dbReference type="EMBL" id="GCB76266.1"/>
    </source>
</evidence>
<accession>A0A401PSY9</accession>
<organism evidence="1 2">
    <name type="scientific">Scyliorhinus torazame</name>
    <name type="common">Cloudy catshark</name>
    <name type="synonym">Catulus torazame</name>
    <dbReference type="NCBI Taxonomy" id="75743"/>
    <lineage>
        <taxon>Eukaryota</taxon>
        <taxon>Metazoa</taxon>
        <taxon>Chordata</taxon>
        <taxon>Craniata</taxon>
        <taxon>Vertebrata</taxon>
        <taxon>Chondrichthyes</taxon>
        <taxon>Elasmobranchii</taxon>
        <taxon>Galeomorphii</taxon>
        <taxon>Galeoidea</taxon>
        <taxon>Carcharhiniformes</taxon>
        <taxon>Scyliorhinidae</taxon>
        <taxon>Scyliorhinus</taxon>
    </lineage>
</organism>
<reference evidence="1 2" key="1">
    <citation type="journal article" date="2018" name="Nat. Ecol. Evol.">
        <title>Shark genomes provide insights into elasmobranch evolution and the origin of vertebrates.</title>
        <authorList>
            <person name="Hara Y"/>
            <person name="Yamaguchi K"/>
            <person name="Onimaru K"/>
            <person name="Kadota M"/>
            <person name="Koyanagi M"/>
            <person name="Keeley SD"/>
            <person name="Tatsumi K"/>
            <person name="Tanaka K"/>
            <person name="Motone F"/>
            <person name="Kageyama Y"/>
            <person name="Nozu R"/>
            <person name="Adachi N"/>
            <person name="Nishimura O"/>
            <person name="Nakagawa R"/>
            <person name="Tanegashima C"/>
            <person name="Kiyatake I"/>
            <person name="Matsumoto R"/>
            <person name="Murakumo K"/>
            <person name="Nishida K"/>
            <person name="Terakita A"/>
            <person name="Kuratani S"/>
            <person name="Sato K"/>
            <person name="Hyodo S Kuraku.S."/>
        </authorList>
    </citation>
    <scope>NUCLEOTIDE SEQUENCE [LARGE SCALE GENOMIC DNA]</scope>
</reference>
<dbReference type="EMBL" id="BFAA01010045">
    <property type="protein sequence ID" value="GCB76266.1"/>
    <property type="molecule type" value="Genomic_DNA"/>
</dbReference>
<protein>
    <submittedName>
        <fullName evidence="1">Uncharacterized protein</fullName>
    </submittedName>
</protein>
<gene>
    <name evidence="1" type="ORF">scyTo_0016540</name>
</gene>
<proteinExistence type="predicted"/>
<name>A0A401PSY9_SCYTO</name>
<comment type="caution">
    <text evidence="1">The sequence shown here is derived from an EMBL/GenBank/DDBJ whole genome shotgun (WGS) entry which is preliminary data.</text>
</comment>
<evidence type="ECO:0000313" key="2">
    <source>
        <dbReference type="Proteomes" id="UP000288216"/>
    </source>
</evidence>
<dbReference type="Proteomes" id="UP000288216">
    <property type="component" value="Unassembled WGS sequence"/>
</dbReference>
<dbReference type="AlphaFoldDB" id="A0A401PSY9"/>